<dbReference type="GO" id="GO:0000156">
    <property type="term" value="F:phosphorelay response regulator activity"/>
    <property type="evidence" value="ECO:0007669"/>
    <property type="project" value="TreeGrafter"/>
</dbReference>
<accession>A0A5B8M272</accession>
<keyword evidence="3" id="KW-0902">Two-component regulatory system</keyword>
<feature type="modified residue" description="4-aspartylphosphate" evidence="7">
    <location>
        <position position="62"/>
    </location>
</feature>
<keyword evidence="4" id="KW-0805">Transcription regulation</keyword>
<evidence type="ECO:0000313" key="11">
    <source>
        <dbReference type="EMBL" id="QDZ14316.1"/>
    </source>
</evidence>
<protein>
    <submittedName>
        <fullName evidence="11">Response regulator transcription factor</fullName>
    </submittedName>
</protein>
<evidence type="ECO:0000256" key="1">
    <source>
        <dbReference type="ARBA" id="ARBA00004496"/>
    </source>
</evidence>
<feature type="domain" description="OmpR/PhoB-type" evidence="10">
    <location>
        <begin position="134"/>
        <end position="227"/>
    </location>
</feature>
<evidence type="ECO:0000256" key="7">
    <source>
        <dbReference type="PROSITE-ProRule" id="PRU00169"/>
    </source>
</evidence>
<comment type="subcellular location">
    <subcellularLocation>
        <location evidence="1">Cytoplasm</location>
    </subcellularLocation>
</comment>
<dbReference type="InterPro" id="IPR001867">
    <property type="entry name" value="OmpR/PhoB-type_DNA-bd"/>
</dbReference>
<dbReference type="Gene3D" id="1.10.10.10">
    <property type="entry name" value="Winged helix-like DNA-binding domain superfamily/Winged helix DNA-binding domain"/>
    <property type="match status" value="1"/>
</dbReference>
<evidence type="ECO:0000256" key="6">
    <source>
        <dbReference type="ARBA" id="ARBA00023163"/>
    </source>
</evidence>
<name>A0A5B8M272_9MICO</name>
<dbReference type="SUPFAM" id="SSF46894">
    <property type="entry name" value="C-terminal effector domain of the bipartite response regulators"/>
    <property type="match status" value="1"/>
</dbReference>
<dbReference type="InterPro" id="IPR036388">
    <property type="entry name" value="WH-like_DNA-bd_sf"/>
</dbReference>
<reference evidence="11 12" key="1">
    <citation type="submission" date="2019-07" db="EMBL/GenBank/DDBJ databases">
        <title>Full genome sequence of Humibacter sp. WJ7-1.</title>
        <authorList>
            <person name="Im W.-T."/>
        </authorList>
    </citation>
    <scope>NUCLEOTIDE SEQUENCE [LARGE SCALE GENOMIC DNA]</scope>
    <source>
        <strain evidence="11 12">WJ7-1</strain>
    </source>
</reference>
<dbReference type="OrthoDB" id="3197131at2"/>
<dbReference type="GO" id="GO:0006355">
    <property type="term" value="P:regulation of DNA-templated transcription"/>
    <property type="evidence" value="ECO:0007669"/>
    <property type="project" value="InterPro"/>
</dbReference>
<dbReference type="Gene3D" id="3.40.50.2300">
    <property type="match status" value="1"/>
</dbReference>
<dbReference type="RefSeq" id="WP_146319089.1">
    <property type="nucleotide sequence ID" value="NZ_CP042305.1"/>
</dbReference>
<dbReference type="EMBL" id="CP042305">
    <property type="protein sequence ID" value="QDZ14316.1"/>
    <property type="molecule type" value="Genomic_DNA"/>
</dbReference>
<dbReference type="GO" id="GO:0032993">
    <property type="term" value="C:protein-DNA complex"/>
    <property type="evidence" value="ECO:0007669"/>
    <property type="project" value="TreeGrafter"/>
</dbReference>
<dbReference type="InterPro" id="IPR011006">
    <property type="entry name" value="CheY-like_superfamily"/>
</dbReference>
<organism evidence="11 12">
    <name type="scientific">Humibacter ginsenosidimutans</name>
    <dbReference type="NCBI Taxonomy" id="2599293"/>
    <lineage>
        <taxon>Bacteria</taxon>
        <taxon>Bacillati</taxon>
        <taxon>Actinomycetota</taxon>
        <taxon>Actinomycetes</taxon>
        <taxon>Micrococcales</taxon>
        <taxon>Microbacteriaceae</taxon>
        <taxon>Humibacter</taxon>
    </lineage>
</organism>
<dbReference type="PANTHER" id="PTHR48111:SF22">
    <property type="entry name" value="REGULATOR OF RPOS"/>
    <property type="match status" value="1"/>
</dbReference>
<dbReference type="SUPFAM" id="SSF52172">
    <property type="entry name" value="CheY-like"/>
    <property type="match status" value="1"/>
</dbReference>
<keyword evidence="12" id="KW-1185">Reference proteome</keyword>
<dbReference type="Pfam" id="PF00072">
    <property type="entry name" value="Response_reg"/>
    <property type="match status" value="1"/>
</dbReference>
<dbReference type="InterPro" id="IPR039420">
    <property type="entry name" value="WalR-like"/>
</dbReference>
<dbReference type="GO" id="GO:0000976">
    <property type="term" value="F:transcription cis-regulatory region binding"/>
    <property type="evidence" value="ECO:0007669"/>
    <property type="project" value="TreeGrafter"/>
</dbReference>
<dbReference type="Gene3D" id="6.10.250.690">
    <property type="match status" value="1"/>
</dbReference>
<gene>
    <name evidence="11" type="ORF">FPZ11_05635</name>
</gene>
<dbReference type="InterPro" id="IPR016032">
    <property type="entry name" value="Sig_transdc_resp-reg_C-effctor"/>
</dbReference>
<evidence type="ECO:0000256" key="8">
    <source>
        <dbReference type="PROSITE-ProRule" id="PRU01091"/>
    </source>
</evidence>
<evidence type="ECO:0000259" key="10">
    <source>
        <dbReference type="PROSITE" id="PS51755"/>
    </source>
</evidence>
<dbReference type="PROSITE" id="PS51755">
    <property type="entry name" value="OMPR_PHOB"/>
    <property type="match status" value="1"/>
</dbReference>
<dbReference type="GO" id="GO:0005829">
    <property type="term" value="C:cytosol"/>
    <property type="evidence" value="ECO:0007669"/>
    <property type="project" value="TreeGrafter"/>
</dbReference>
<dbReference type="KEGG" id="huw:FPZ11_05635"/>
<dbReference type="Pfam" id="PF00486">
    <property type="entry name" value="Trans_reg_C"/>
    <property type="match status" value="1"/>
</dbReference>
<dbReference type="SMART" id="SM00448">
    <property type="entry name" value="REC"/>
    <property type="match status" value="1"/>
</dbReference>
<keyword evidence="5 8" id="KW-0238">DNA-binding</keyword>
<evidence type="ECO:0000256" key="3">
    <source>
        <dbReference type="ARBA" id="ARBA00023012"/>
    </source>
</evidence>
<evidence type="ECO:0000313" key="12">
    <source>
        <dbReference type="Proteomes" id="UP000320216"/>
    </source>
</evidence>
<keyword evidence="2 7" id="KW-0597">Phosphoprotein</keyword>
<feature type="DNA-binding region" description="OmpR/PhoB-type" evidence="8">
    <location>
        <begin position="134"/>
        <end position="227"/>
    </location>
</feature>
<evidence type="ECO:0000259" key="9">
    <source>
        <dbReference type="PROSITE" id="PS50110"/>
    </source>
</evidence>
<evidence type="ECO:0000256" key="4">
    <source>
        <dbReference type="ARBA" id="ARBA00023015"/>
    </source>
</evidence>
<evidence type="ECO:0000256" key="2">
    <source>
        <dbReference type="ARBA" id="ARBA00022553"/>
    </source>
</evidence>
<dbReference type="PROSITE" id="PS50110">
    <property type="entry name" value="RESPONSE_REGULATORY"/>
    <property type="match status" value="1"/>
</dbReference>
<dbReference type="InterPro" id="IPR001789">
    <property type="entry name" value="Sig_transdc_resp-reg_receiver"/>
</dbReference>
<keyword evidence="6" id="KW-0804">Transcription</keyword>
<sequence length="228" mass="25672">MGESKSDTAGIRTYVLLIEDDPHLGPLMAKVLRASFEVELIADGREGYERAVSGEHDVMVVDRRLPSLDGLSIVRRLRQARVTTPILMLTALGTTSDKVDGLDAGANDYLVKPFEYDELTARLRALTRRFDPQGAALPVGEWTFYPDDGCLYSPHIGRILLTPRECALLRLLAESPERTFSREQILRAVFSPEDQPGTVDTYVHYLRRKTDKDIILTVRNRGYRLGQL</sequence>
<dbReference type="CDD" id="cd00383">
    <property type="entry name" value="trans_reg_C"/>
    <property type="match status" value="1"/>
</dbReference>
<dbReference type="SMART" id="SM00862">
    <property type="entry name" value="Trans_reg_C"/>
    <property type="match status" value="1"/>
</dbReference>
<dbReference type="PANTHER" id="PTHR48111">
    <property type="entry name" value="REGULATOR OF RPOS"/>
    <property type="match status" value="1"/>
</dbReference>
<dbReference type="AlphaFoldDB" id="A0A5B8M272"/>
<dbReference type="Proteomes" id="UP000320216">
    <property type="component" value="Chromosome"/>
</dbReference>
<evidence type="ECO:0000256" key="5">
    <source>
        <dbReference type="ARBA" id="ARBA00023125"/>
    </source>
</evidence>
<feature type="domain" description="Response regulatory" evidence="9">
    <location>
        <begin position="14"/>
        <end position="127"/>
    </location>
</feature>
<proteinExistence type="predicted"/>